<name>A0AAW0Q5I4_9PEZI</name>
<evidence type="ECO:0000313" key="2">
    <source>
        <dbReference type="EMBL" id="KAK8095769.1"/>
    </source>
</evidence>
<feature type="region of interest" description="Disordered" evidence="1">
    <location>
        <begin position="67"/>
        <end position="92"/>
    </location>
</feature>
<sequence length="238" mass="26653">MSVYSTYPGVLPSSRSSRPTAQEEYQWTRYRPPQHNQENIPSGQTGESFNESVDGLAEELCNMDVSGQRDNGATFDRPLESSSSTLAGPFRHTPNLYRRHDLAIIDLIQPQDPTNFPLTSAALRAFDLQHDGGSSEPYPEIPSNWVTSSYVPAHELSESMEIPRRTWSHATDTSWVVVSASETTRLDSIDETIYGTGAIFYGEPAETEWDENLTVYGNVYESSSPPTTPTRQQQRRNT</sequence>
<keyword evidence="3" id="KW-1185">Reference proteome</keyword>
<organism evidence="2 3">
    <name type="scientific">Apiospora kogelbergensis</name>
    <dbReference type="NCBI Taxonomy" id="1337665"/>
    <lineage>
        <taxon>Eukaryota</taxon>
        <taxon>Fungi</taxon>
        <taxon>Dikarya</taxon>
        <taxon>Ascomycota</taxon>
        <taxon>Pezizomycotina</taxon>
        <taxon>Sordariomycetes</taxon>
        <taxon>Xylariomycetidae</taxon>
        <taxon>Amphisphaeriales</taxon>
        <taxon>Apiosporaceae</taxon>
        <taxon>Apiospora</taxon>
    </lineage>
</organism>
<evidence type="ECO:0000256" key="1">
    <source>
        <dbReference type="SAM" id="MobiDB-lite"/>
    </source>
</evidence>
<feature type="region of interest" description="Disordered" evidence="1">
    <location>
        <begin position="1"/>
        <end position="50"/>
    </location>
</feature>
<comment type="caution">
    <text evidence="2">The sequence shown here is derived from an EMBL/GenBank/DDBJ whole genome shotgun (WGS) entry which is preliminary data.</text>
</comment>
<protein>
    <submittedName>
        <fullName evidence="2">Uncharacterized protein</fullName>
    </submittedName>
</protein>
<gene>
    <name evidence="2" type="ORF">PG999_013791</name>
</gene>
<proteinExistence type="predicted"/>
<accession>A0AAW0Q5I4</accession>
<feature type="compositionally biased region" description="Polar residues" evidence="1">
    <location>
        <begin position="13"/>
        <end position="25"/>
    </location>
</feature>
<dbReference type="EMBL" id="JAQQWP010000011">
    <property type="protein sequence ID" value="KAK8095769.1"/>
    <property type="molecule type" value="Genomic_DNA"/>
</dbReference>
<feature type="compositionally biased region" description="Polar residues" evidence="1">
    <location>
        <begin position="34"/>
        <end position="50"/>
    </location>
</feature>
<dbReference type="AlphaFoldDB" id="A0AAW0Q5I4"/>
<evidence type="ECO:0000313" key="3">
    <source>
        <dbReference type="Proteomes" id="UP001392437"/>
    </source>
</evidence>
<feature type="compositionally biased region" description="Low complexity" evidence="1">
    <location>
        <begin position="222"/>
        <end position="232"/>
    </location>
</feature>
<feature type="region of interest" description="Disordered" evidence="1">
    <location>
        <begin position="218"/>
        <end position="238"/>
    </location>
</feature>
<reference evidence="2 3" key="1">
    <citation type="submission" date="2023-01" db="EMBL/GenBank/DDBJ databases">
        <title>Analysis of 21 Apiospora genomes using comparative genomics revels a genus with tremendous synthesis potential of carbohydrate active enzymes and secondary metabolites.</title>
        <authorList>
            <person name="Sorensen T."/>
        </authorList>
    </citation>
    <scope>NUCLEOTIDE SEQUENCE [LARGE SCALE GENOMIC DNA]</scope>
    <source>
        <strain evidence="2 3">CBS 117206</strain>
    </source>
</reference>
<dbReference type="Proteomes" id="UP001392437">
    <property type="component" value="Unassembled WGS sequence"/>
</dbReference>